<dbReference type="CDD" id="cd04301">
    <property type="entry name" value="NAT_SF"/>
    <property type="match status" value="1"/>
</dbReference>
<protein>
    <recommendedName>
        <fullName evidence="1">[Ribosomal protein bS18]-alanine N-acetyltransferase</fullName>
        <ecNumber evidence="1">2.3.1.266</ecNumber>
    </recommendedName>
</protein>
<dbReference type="InterPro" id="IPR006464">
    <property type="entry name" value="AcTrfase_RimI/Ard1"/>
</dbReference>
<dbReference type="InterPro" id="IPR016181">
    <property type="entry name" value="Acyl_CoA_acyltransferase"/>
</dbReference>
<reference evidence="3 4" key="1">
    <citation type="submission" date="2018-06" db="EMBL/GenBank/DDBJ databases">
        <authorList>
            <person name="Strepis N."/>
        </authorList>
    </citation>
    <scope>NUCLEOTIDE SEQUENCE [LARGE SCALE GENOMIC DNA]</scope>
    <source>
        <strain evidence="3">LUCI</strain>
    </source>
</reference>
<dbReference type="OrthoDB" id="9794566at2"/>
<dbReference type="GO" id="GO:0008999">
    <property type="term" value="F:protein-N-terminal-alanine acetyltransferase activity"/>
    <property type="evidence" value="ECO:0007669"/>
    <property type="project" value="UniProtKB-EC"/>
</dbReference>
<name>A0A498R2Y4_9FIRM</name>
<dbReference type="InterPro" id="IPR000182">
    <property type="entry name" value="GNAT_dom"/>
</dbReference>
<accession>A0A498R2Y4</accession>
<comment type="similarity">
    <text evidence="1">Belongs to the acetyltransferase family. RimI subfamily.</text>
</comment>
<dbReference type="InterPro" id="IPR050276">
    <property type="entry name" value="MshD_Acetyltransferase"/>
</dbReference>
<proteinExistence type="inferred from homology"/>
<gene>
    <name evidence="3" type="ORF">LUCI_1035</name>
</gene>
<organism evidence="3 4">
    <name type="scientific">Lucifera butyrica</name>
    <dbReference type="NCBI Taxonomy" id="1351585"/>
    <lineage>
        <taxon>Bacteria</taxon>
        <taxon>Bacillati</taxon>
        <taxon>Bacillota</taxon>
        <taxon>Negativicutes</taxon>
        <taxon>Veillonellales</taxon>
        <taxon>Veillonellaceae</taxon>
        <taxon>Lucifera</taxon>
    </lineage>
</organism>
<evidence type="ECO:0000256" key="1">
    <source>
        <dbReference type="RuleBase" id="RU363094"/>
    </source>
</evidence>
<sequence>MSEIRIRNMIAADIDAVVEVERQSFQTPWSRQAFESEILDNDLAHYLVVDDAGRVAGYAGMWLILDEAHVTNIAILPGYRSLGLGRRLLQVLIDYAKTQGAKSMTLEVRKSNAPAQNLYRELGFVSRGVRPGYYTDTQEDAIIMWKDAL</sequence>
<dbReference type="Proteomes" id="UP000277811">
    <property type="component" value="Unassembled WGS sequence"/>
</dbReference>
<dbReference type="PROSITE" id="PS51186">
    <property type="entry name" value="GNAT"/>
    <property type="match status" value="1"/>
</dbReference>
<dbReference type="SUPFAM" id="SSF55729">
    <property type="entry name" value="Acyl-CoA N-acyltransferases (Nat)"/>
    <property type="match status" value="1"/>
</dbReference>
<keyword evidence="3" id="KW-0808">Transferase</keyword>
<dbReference type="AlphaFoldDB" id="A0A498R2Y4"/>
<dbReference type="Pfam" id="PF00583">
    <property type="entry name" value="Acetyltransf_1"/>
    <property type="match status" value="1"/>
</dbReference>
<comment type="function">
    <text evidence="1">Acetylates the N-terminal alanine of ribosomal protein bS18.</text>
</comment>
<dbReference type="Gene3D" id="3.40.630.30">
    <property type="match status" value="1"/>
</dbReference>
<feature type="domain" description="N-acetyltransferase" evidence="2">
    <location>
        <begin position="4"/>
        <end position="149"/>
    </location>
</feature>
<keyword evidence="1" id="KW-0963">Cytoplasm</keyword>
<keyword evidence="4" id="KW-1185">Reference proteome</keyword>
<evidence type="ECO:0000313" key="3">
    <source>
        <dbReference type="EMBL" id="VBB05824.1"/>
    </source>
</evidence>
<dbReference type="GO" id="GO:0005737">
    <property type="term" value="C:cytoplasm"/>
    <property type="evidence" value="ECO:0007669"/>
    <property type="project" value="UniProtKB-SubCell"/>
</dbReference>
<dbReference type="EMBL" id="UPPP01000059">
    <property type="protein sequence ID" value="VBB05824.1"/>
    <property type="molecule type" value="Genomic_DNA"/>
</dbReference>
<dbReference type="NCBIfam" id="TIGR01575">
    <property type="entry name" value="rimI"/>
    <property type="match status" value="1"/>
</dbReference>
<comment type="subcellular location">
    <subcellularLocation>
        <location evidence="1">Cytoplasm</location>
    </subcellularLocation>
</comment>
<dbReference type="PANTHER" id="PTHR43617">
    <property type="entry name" value="L-AMINO ACID N-ACETYLTRANSFERASE"/>
    <property type="match status" value="1"/>
</dbReference>
<dbReference type="RefSeq" id="WP_122626792.1">
    <property type="nucleotide sequence ID" value="NZ_UPPP01000059.1"/>
</dbReference>
<dbReference type="EC" id="2.3.1.266" evidence="1"/>
<evidence type="ECO:0000313" key="4">
    <source>
        <dbReference type="Proteomes" id="UP000277811"/>
    </source>
</evidence>
<dbReference type="PANTHER" id="PTHR43617:SF20">
    <property type="entry name" value="N-ALPHA-ACETYLTRANSFERASE RIMI"/>
    <property type="match status" value="1"/>
</dbReference>
<comment type="catalytic activity">
    <reaction evidence="1">
        <text>N-terminal L-alanyl-[ribosomal protein bS18] + acetyl-CoA = N-terminal N(alpha)-acetyl-L-alanyl-[ribosomal protein bS18] + CoA + H(+)</text>
        <dbReference type="Rhea" id="RHEA:43756"/>
        <dbReference type="Rhea" id="RHEA-COMP:10676"/>
        <dbReference type="Rhea" id="RHEA-COMP:10677"/>
        <dbReference type="ChEBI" id="CHEBI:15378"/>
        <dbReference type="ChEBI" id="CHEBI:57287"/>
        <dbReference type="ChEBI" id="CHEBI:57288"/>
        <dbReference type="ChEBI" id="CHEBI:64718"/>
        <dbReference type="ChEBI" id="CHEBI:83683"/>
        <dbReference type="EC" id="2.3.1.266"/>
    </reaction>
</comment>
<evidence type="ECO:0000259" key="2">
    <source>
        <dbReference type="PROSITE" id="PS51186"/>
    </source>
</evidence>